<dbReference type="AlphaFoldDB" id="A0AAN8WM75"/>
<evidence type="ECO:0000256" key="1">
    <source>
        <dbReference type="ARBA" id="ARBA00006484"/>
    </source>
</evidence>
<evidence type="ECO:0000256" key="3">
    <source>
        <dbReference type="RuleBase" id="RU000363"/>
    </source>
</evidence>
<name>A0AAN8WM75_HALRR</name>
<evidence type="ECO:0000313" key="4">
    <source>
        <dbReference type="EMBL" id="KAK7066536.1"/>
    </source>
</evidence>
<dbReference type="InterPro" id="IPR002347">
    <property type="entry name" value="SDR_fam"/>
</dbReference>
<evidence type="ECO:0000256" key="2">
    <source>
        <dbReference type="ARBA" id="ARBA00023002"/>
    </source>
</evidence>
<dbReference type="PANTHER" id="PTHR43639">
    <property type="entry name" value="OXIDOREDUCTASE, SHORT-CHAIN DEHYDROGENASE/REDUCTASE FAMILY (AFU_ORTHOLOGUE AFUA_5G02870)"/>
    <property type="match status" value="1"/>
</dbReference>
<sequence length="343" mass="37990">MDFINASDAVLCMGRTPHGILVIHRTASDAFMKSIFTSFILPVGARIVAPRTIVLWTIAPGTITLRSIALRTIALRTIALGTISPRTIVLKDGRLRRGVPRMPTSLRMRHLDDDDDNDGTCHWGLGKVALVTGSARRVGKVIASSLHKHGYNVVIHCNSSREEADAFACEMNKDREDSAFVICGDLSKNVGETCRRLVTEAVGKWGRLDLLVNNAALFLLTPIDTASEEQWDQLLDTNVKAPYFLSQVSSGAAASYLRQTKGNIINLCDVIGEQASPPHTIYSISKAALIMATKNLGIELGPEIRVNYICPGVVMWPEVEQDYHNDNFRKVRAQEHMRWRMKI</sequence>
<keyword evidence="2" id="KW-0560">Oxidoreductase</keyword>
<accession>A0AAN8WM75</accession>
<keyword evidence="5" id="KW-1185">Reference proteome</keyword>
<dbReference type="Gene3D" id="3.40.50.720">
    <property type="entry name" value="NAD(P)-binding Rossmann-like Domain"/>
    <property type="match status" value="1"/>
</dbReference>
<dbReference type="PRINTS" id="PR00080">
    <property type="entry name" value="SDRFAMILY"/>
</dbReference>
<dbReference type="InterPro" id="IPR036291">
    <property type="entry name" value="NAD(P)-bd_dom_sf"/>
</dbReference>
<dbReference type="PRINTS" id="PR00081">
    <property type="entry name" value="GDHRDH"/>
</dbReference>
<organism evidence="4 5">
    <name type="scientific">Halocaridina rubra</name>
    <name type="common">Hawaiian red shrimp</name>
    <dbReference type="NCBI Taxonomy" id="373956"/>
    <lineage>
        <taxon>Eukaryota</taxon>
        <taxon>Metazoa</taxon>
        <taxon>Ecdysozoa</taxon>
        <taxon>Arthropoda</taxon>
        <taxon>Crustacea</taxon>
        <taxon>Multicrustacea</taxon>
        <taxon>Malacostraca</taxon>
        <taxon>Eumalacostraca</taxon>
        <taxon>Eucarida</taxon>
        <taxon>Decapoda</taxon>
        <taxon>Pleocyemata</taxon>
        <taxon>Caridea</taxon>
        <taxon>Atyoidea</taxon>
        <taxon>Atyidae</taxon>
        <taxon>Halocaridina</taxon>
    </lineage>
</organism>
<protein>
    <submittedName>
        <fullName evidence="4">Uncharacterized protein</fullName>
    </submittedName>
</protein>
<dbReference type="EMBL" id="JAXCGZ010019146">
    <property type="protein sequence ID" value="KAK7066536.1"/>
    <property type="molecule type" value="Genomic_DNA"/>
</dbReference>
<reference evidence="4 5" key="1">
    <citation type="submission" date="2023-11" db="EMBL/GenBank/DDBJ databases">
        <title>Halocaridina rubra genome assembly.</title>
        <authorList>
            <person name="Smith C."/>
        </authorList>
    </citation>
    <scope>NUCLEOTIDE SEQUENCE [LARGE SCALE GENOMIC DNA]</scope>
    <source>
        <strain evidence="4">EP-1</strain>
        <tissue evidence="4">Whole</tissue>
    </source>
</reference>
<proteinExistence type="inferred from homology"/>
<dbReference type="Proteomes" id="UP001381693">
    <property type="component" value="Unassembled WGS sequence"/>
</dbReference>
<comment type="caution">
    <text evidence="4">The sequence shown here is derived from an EMBL/GenBank/DDBJ whole genome shotgun (WGS) entry which is preliminary data.</text>
</comment>
<evidence type="ECO:0000313" key="5">
    <source>
        <dbReference type="Proteomes" id="UP001381693"/>
    </source>
</evidence>
<gene>
    <name evidence="4" type="ORF">SK128_001470</name>
</gene>
<dbReference type="PANTHER" id="PTHR43639:SF1">
    <property type="entry name" value="SHORT-CHAIN DEHYDROGENASE_REDUCTASE FAMILY PROTEIN"/>
    <property type="match status" value="1"/>
</dbReference>
<comment type="similarity">
    <text evidence="1 3">Belongs to the short-chain dehydrogenases/reductases (SDR) family.</text>
</comment>
<dbReference type="GO" id="GO:0016491">
    <property type="term" value="F:oxidoreductase activity"/>
    <property type="evidence" value="ECO:0007669"/>
    <property type="project" value="UniProtKB-KW"/>
</dbReference>
<dbReference type="SUPFAM" id="SSF51735">
    <property type="entry name" value="NAD(P)-binding Rossmann-fold domains"/>
    <property type="match status" value="1"/>
</dbReference>
<dbReference type="Pfam" id="PF00106">
    <property type="entry name" value="adh_short"/>
    <property type="match status" value="1"/>
</dbReference>